<dbReference type="OrthoDB" id="9106119at2"/>
<keyword evidence="1" id="KW-1133">Transmembrane helix</keyword>
<dbReference type="KEGG" id="buz:AYM40_09655"/>
<protein>
    <submittedName>
        <fullName evidence="2">Uncharacterized protein</fullName>
    </submittedName>
</protein>
<gene>
    <name evidence="2" type="ORF">AYM40_09655</name>
</gene>
<name>A0A160FJU2_9BURK</name>
<dbReference type="EMBL" id="CP014578">
    <property type="protein sequence ID" value="ANB72601.1"/>
    <property type="molecule type" value="Genomic_DNA"/>
</dbReference>
<keyword evidence="1" id="KW-0812">Transmembrane</keyword>
<keyword evidence="1" id="KW-0472">Membrane</keyword>
<dbReference type="Proteomes" id="UP000076852">
    <property type="component" value="Chromosome 1"/>
</dbReference>
<organism evidence="2 3">
    <name type="scientific">Paraburkholderia phytofirmans OLGA172</name>
    <dbReference type="NCBI Taxonomy" id="1417228"/>
    <lineage>
        <taxon>Bacteria</taxon>
        <taxon>Pseudomonadati</taxon>
        <taxon>Pseudomonadota</taxon>
        <taxon>Betaproteobacteria</taxon>
        <taxon>Burkholderiales</taxon>
        <taxon>Burkholderiaceae</taxon>
        <taxon>Paraburkholderia</taxon>
    </lineage>
</organism>
<dbReference type="AlphaFoldDB" id="A0A160FJU2"/>
<proteinExistence type="predicted"/>
<evidence type="ECO:0000313" key="2">
    <source>
        <dbReference type="EMBL" id="ANB72601.1"/>
    </source>
</evidence>
<sequence length="73" mass="7775">MEPDQVEASENPEETTGNKVCVLLAAIGTLMAVFGIAICVFGLVEFNHTKVMAGVCVIVVSTITYILMLTTAR</sequence>
<reference evidence="2 3" key="1">
    <citation type="journal article" date="2016" name="Gene">
        <title>PacBio SMRT assembly of a complex multi-replicon genome reveals chlorocatechol degradative operon in a region of genome plasticity.</title>
        <authorList>
            <person name="Ricker N."/>
            <person name="Shen S.Y."/>
            <person name="Goordial J."/>
            <person name="Jin S."/>
            <person name="Fulthorpe R.R."/>
        </authorList>
    </citation>
    <scope>NUCLEOTIDE SEQUENCE [LARGE SCALE GENOMIC DNA]</scope>
    <source>
        <strain evidence="2 3">OLGA172</strain>
    </source>
</reference>
<accession>A0A160FJU2</accession>
<feature type="transmembrane region" description="Helical" evidence="1">
    <location>
        <begin position="22"/>
        <end position="44"/>
    </location>
</feature>
<evidence type="ECO:0000256" key="1">
    <source>
        <dbReference type="SAM" id="Phobius"/>
    </source>
</evidence>
<evidence type="ECO:0000313" key="3">
    <source>
        <dbReference type="Proteomes" id="UP000076852"/>
    </source>
</evidence>
<dbReference type="RefSeq" id="WP_063496027.1">
    <property type="nucleotide sequence ID" value="NZ_CP014578.1"/>
</dbReference>
<feature type="transmembrane region" description="Helical" evidence="1">
    <location>
        <begin position="51"/>
        <end position="72"/>
    </location>
</feature>
<keyword evidence="3" id="KW-1185">Reference proteome</keyword>